<sequence length="211" mass="24461">MAPSVQEMFLQYHSKYGWLRTLRQVIKSQFDDITPLDCTTPETLMASIPTTLSLLPKQARLQNDRKYQSQVLTASRLLLHRNYGKPWIQDVKPYLHIMLPYGRAIARLRVSAHKLEVERRRYHNQVAREGRLCQDCALLDQVVVEDEEHVALDCPSWARWRDGMIKAAGLDQSTLSRKQFMAAMMDPKPGEALAVGAFWHRVFGKVDKRWT</sequence>
<evidence type="ECO:0000313" key="2">
    <source>
        <dbReference type="Proteomes" id="UP000275078"/>
    </source>
</evidence>
<protein>
    <submittedName>
        <fullName evidence="1">Uncharacterized protein</fullName>
    </submittedName>
</protein>
<reference evidence="1 2" key="1">
    <citation type="journal article" date="2018" name="Nat. Ecol. Evol.">
        <title>Pezizomycetes genomes reveal the molecular basis of ectomycorrhizal truffle lifestyle.</title>
        <authorList>
            <person name="Murat C."/>
            <person name="Payen T."/>
            <person name="Noel B."/>
            <person name="Kuo A."/>
            <person name="Morin E."/>
            <person name="Chen J."/>
            <person name="Kohler A."/>
            <person name="Krizsan K."/>
            <person name="Balestrini R."/>
            <person name="Da Silva C."/>
            <person name="Montanini B."/>
            <person name="Hainaut M."/>
            <person name="Levati E."/>
            <person name="Barry K.W."/>
            <person name="Belfiori B."/>
            <person name="Cichocki N."/>
            <person name="Clum A."/>
            <person name="Dockter R.B."/>
            <person name="Fauchery L."/>
            <person name="Guy J."/>
            <person name="Iotti M."/>
            <person name="Le Tacon F."/>
            <person name="Lindquist E.A."/>
            <person name="Lipzen A."/>
            <person name="Malagnac F."/>
            <person name="Mello A."/>
            <person name="Molinier V."/>
            <person name="Miyauchi S."/>
            <person name="Poulain J."/>
            <person name="Riccioni C."/>
            <person name="Rubini A."/>
            <person name="Sitrit Y."/>
            <person name="Splivallo R."/>
            <person name="Traeger S."/>
            <person name="Wang M."/>
            <person name="Zifcakova L."/>
            <person name="Wipf D."/>
            <person name="Zambonelli A."/>
            <person name="Paolocci F."/>
            <person name="Nowrousian M."/>
            <person name="Ottonello S."/>
            <person name="Baldrian P."/>
            <person name="Spatafora J.W."/>
            <person name="Henrissat B."/>
            <person name="Nagy L.G."/>
            <person name="Aury J.M."/>
            <person name="Wincker P."/>
            <person name="Grigoriev I.V."/>
            <person name="Bonfante P."/>
            <person name="Martin F.M."/>
        </authorList>
    </citation>
    <scope>NUCLEOTIDE SEQUENCE [LARGE SCALE GENOMIC DNA]</scope>
    <source>
        <strain evidence="1 2">RN42</strain>
    </source>
</reference>
<organism evidence="1 2">
    <name type="scientific">Ascobolus immersus RN42</name>
    <dbReference type="NCBI Taxonomy" id="1160509"/>
    <lineage>
        <taxon>Eukaryota</taxon>
        <taxon>Fungi</taxon>
        <taxon>Dikarya</taxon>
        <taxon>Ascomycota</taxon>
        <taxon>Pezizomycotina</taxon>
        <taxon>Pezizomycetes</taxon>
        <taxon>Pezizales</taxon>
        <taxon>Ascobolaceae</taxon>
        <taxon>Ascobolus</taxon>
    </lineage>
</organism>
<evidence type="ECO:0000313" key="1">
    <source>
        <dbReference type="EMBL" id="RPA72962.1"/>
    </source>
</evidence>
<proteinExistence type="predicted"/>
<name>A0A3N4HFP6_ASCIM</name>
<dbReference type="AlphaFoldDB" id="A0A3N4HFP6"/>
<dbReference type="Proteomes" id="UP000275078">
    <property type="component" value="Unassembled WGS sequence"/>
</dbReference>
<accession>A0A3N4HFP6</accession>
<keyword evidence="2" id="KW-1185">Reference proteome</keyword>
<dbReference type="EMBL" id="ML119838">
    <property type="protein sequence ID" value="RPA72962.1"/>
    <property type="molecule type" value="Genomic_DNA"/>
</dbReference>
<gene>
    <name evidence="1" type="ORF">BJ508DRAFT_334511</name>
</gene>